<comment type="caution">
    <text evidence="2">The sequence shown here is derived from an EMBL/GenBank/DDBJ whole genome shotgun (WGS) entry which is preliminary data.</text>
</comment>
<dbReference type="InterPro" id="IPR000182">
    <property type="entry name" value="GNAT_dom"/>
</dbReference>
<dbReference type="Pfam" id="PF13302">
    <property type="entry name" value="Acetyltransf_3"/>
    <property type="match status" value="1"/>
</dbReference>
<name>A0A420DZP7_9FLAO</name>
<evidence type="ECO:0000313" key="3">
    <source>
        <dbReference type="Proteomes" id="UP000285780"/>
    </source>
</evidence>
<protein>
    <submittedName>
        <fullName evidence="2">Diamine N-acetyltransferase</fullName>
    </submittedName>
</protein>
<evidence type="ECO:0000313" key="2">
    <source>
        <dbReference type="EMBL" id="RKF03248.1"/>
    </source>
</evidence>
<reference evidence="2 3" key="1">
    <citation type="submission" date="2018-09" db="EMBL/GenBank/DDBJ databases">
        <title>Genomic Encyclopedia of Archaeal and Bacterial Type Strains, Phase II (KMG-II): from individual species to whole genera.</title>
        <authorList>
            <person name="Goeker M."/>
        </authorList>
    </citation>
    <scope>NUCLEOTIDE SEQUENCE [LARGE SCALE GENOMIC DNA]</scope>
    <source>
        <strain evidence="2 3">DSM 16505</strain>
    </source>
</reference>
<dbReference type="RefSeq" id="WP_028892667.1">
    <property type="nucleotide sequence ID" value="NZ_RAQM01000010.1"/>
</dbReference>
<dbReference type="CDD" id="cd04301">
    <property type="entry name" value="NAT_SF"/>
    <property type="match status" value="1"/>
</dbReference>
<dbReference type="PROSITE" id="PS51186">
    <property type="entry name" value="GNAT"/>
    <property type="match status" value="1"/>
</dbReference>
<dbReference type="Gene3D" id="3.40.630.30">
    <property type="match status" value="1"/>
</dbReference>
<dbReference type="AlphaFoldDB" id="A0A420DZP7"/>
<dbReference type="PANTHER" id="PTHR43415:SF3">
    <property type="entry name" value="GNAT-FAMILY ACETYLTRANSFERASE"/>
    <property type="match status" value="1"/>
</dbReference>
<dbReference type="EMBL" id="RAQM01000010">
    <property type="protein sequence ID" value="RKF03248.1"/>
    <property type="molecule type" value="Genomic_DNA"/>
</dbReference>
<dbReference type="SUPFAM" id="SSF55729">
    <property type="entry name" value="Acyl-CoA N-acyltransferases (Nat)"/>
    <property type="match status" value="1"/>
</dbReference>
<sequence length="174" mass="20517">MHTLTGTYINLRALEPEDLEFLFQIENNELFWEVSHTQAPFSKFLLKQYLENSHLDIYEAKQLRLVIEEKSTNKSVGMIDLFDFNPQHKRAGIGILVHPNSQHKGLASEALQLLIKYCFTHLQLHQLYANITDDNHNSLHLFQKHNFKQIGIKKDWTYHKGVYKNELLFQLINE</sequence>
<dbReference type="Proteomes" id="UP000285780">
    <property type="component" value="Unassembled WGS sequence"/>
</dbReference>
<dbReference type="GO" id="GO:0016747">
    <property type="term" value="F:acyltransferase activity, transferring groups other than amino-acyl groups"/>
    <property type="evidence" value="ECO:0007669"/>
    <property type="project" value="InterPro"/>
</dbReference>
<dbReference type="PANTHER" id="PTHR43415">
    <property type="entry name" value="SPERMIDINE N(1)-ACETYLTRANSFERASE"/>
    <property type="match status" value="1"/>
</dbReference>
<evidence type="ECO:0000259" key="1">
    <source>
        <dbReference type="PROSITE" id="PS51186"/>
    </source>
</evidence>
<dbReference type="InterPro" id="IPR016181">
    <property type="entry name" value="Acyl_CoA_acyltransferase"/>
</dbReference>
<keyword evidence="2" id="KW-0808">Transferase</keyword>
<organism evidence="2 3">
    <name type="scientific">Tenacibaculum lutimaris</name>
    <dbReference type="NCBI Taxonomy" id="285258"/>
    <lineage>
        <taxon>Bacteria</taxon>
        <taxon>Pseudomonadati</taxon>
        <taxon>Bacteroidota</taxon>
        <taxon>Flavobacteriia</taxon>
        <taxon>Flavobacteriales</taxon>
        <taxon>Flavobacteriaceae</taxon>
        <taxon>Tenacibaculum</taxon>
    </lineage>
</organism>
<keyword evidence="3" id="KW-1185">Reference proteome</keyword>
<proteinExistence type="predicted"/>
<accession>A0A420DZP7</accession>
<gene>
    <name evidence="2" type="ORF">C8N26_2238</name>
</gene>
<feature type="domain" description="N-acetyltransferase" evidence="1">
    <location>
        <begin position="9"/>
        <end position="170"/>
    </location>
</feature>